<comment type="caution">
    <text evidence="2">The sequence shown here is derived from an EMBL/GenBank/DDBJ whole genome shotgun (WGS) entry which is preliminary data.</text>
</comment>
<feature type="domain" description="N-acetyltransferase" evidence="1">
    <location>
        <begin position="1"/>
        <end position="110"/>
    </location>
</feature>
<dbReference type="RefSeq" id="WP_264502798.1">
    <property type="nucleotide sequence ID" value="NZ_JAPDDS010000012.1"/>
</dbReference>
<protein>
    <submittedName>
        <fullName evidence="2">GNAT family N-acetyltransferase</fullName>
    </submittedName>
</protein>
<organism evidence="2 3">
    <name type="scientific">Luteolibacter flavescens</name>
    <dbReference type="NCBI Taxonomy" id="1859460"/>
    <lineage>
        <taxon>Bacteria</taxon>
        <taxon>Pseudomonadati</taxon>
        <taxon>Verrucomicrobiota</taxon>
        <taxon>Verrucomicrobiia</taxon>
        <taxon>Verrucomicrobiales</taxon>
        <taxon>Verrucomicrobiaceae</taxon>
        <taxon>Luteolibacter</taxon>
    </lineage>
</organism>
<evidence type="ECO:0000313" key="2">
    <source>
        <dbReference type="EMBL" id="MCW1886845.1"/>
    </source>
</evidence>
<dbReference type="EMBL" id="JAPDDS010000012">
    <property type="protein sequence ID" value="MCW1886845.1"/>
    <property type="molecule type" value="Genomic_DNA"/>
</dbReference>
<keyword evidence="3" id="KW-1185">Reference proteome</keyword>
<gene>
    <name evidence="2" type="ORF">OKA04_19045</name>
</gene>
<evidence type="ECO:0000313" key="3">
    <source>
        <dbReference type="Proteomes" id="UP001207930"/>
    </source>
</evidence>
<proteinExistence type="predicted"/>
<dbReference type="InterPro" id="IPR000182">
    <property type="entry name" value="GNAT_dom"/>
</dbReference>
<dbReference type="Gene3D" id="3.40.630.30">
    <property type="match status" value="1"/>
</dbReference>
<dbReference type="InterPro" id="IPR016181">
    <property type="entry name" value="Acyl_CoA_acyltransferase"/>
</dbReference>
<dbReference type="Proteomes" id="UP001207930">
    <property type="component" value="Unassembled WGS sequence"/>
</dbReference>
<evidence type="ECO:0000259" key="1">
    <source>
        <dbReference type="PROSITE" id="PS51186"/>
    </source>
</evidence>
<dbReference type="PROSITE" id="PS51186">
    <property type="entry name" value="GNAT"/>
    <property type="match status" value="1"/>
</dbReference>
<dbReference type="Pfam" id="PF00583">
    <property type="entry name" value="Acetyltransf_1"/>
    <property type="match status" value="1"/>
</dbReference>
<name>A0ABT3FTG1_9BACT</name>
<dbReference type="SUPFAM" id="SSF55729">
    <property type="entry name" value="Acyl-CoA N-acyltransferases (Nat)"/>
    <property type="match status" value="1"/>
</dbReference>
<dbReference type="CDD" id="cd04301">
    <property type="entry name" value="NAT_SF"/>
    <property type="match status" value="1"/>
</dbReference>
<sequence length="114" mass="12569">MGPRDWEPVTLALEDESGEVIGGVYGATMWRWLMIDGLWVAESQRGNGLGRQLLLAAEELAISRGCIGSWLGTFDFQARGFYQAHGYEVFAELPGFPPGRTHFHLRKTFAGPAA</sequence>
<reference evidence="2 3" key="1">
    <citation type="submission" date="2022-10" db="EMBL/GenBank/DDBJ databases">
        <title>Luteolibacter flavescens strain MCCC 1K03193, whole genome shotgun sequencing project.</title>
        <authorList>
            <person name="Zhao G."/>
            <person name="Shen L."/>
        </authorList>
    </citation>
    <scope>NUCLEOTIDE SEQUENCE [LARGE SCALE GENOMIC DNA]</scope>
    <source>
        <strain evidence="2 3">MCCC 1K03193</strain>
    </source>
</reference>
<accession>A0ABT3FTG1</accession>